<dbReference type="GO" id="GO:0003677">
    <property type="term" value="F:DNA binding"/>
    <property type="evidence" value="ECO:0007669"/>
    <property type="project" value="UniProtKB-KW"/>
</dbReference>
<dbReference type="CDD" id="cd06170">
    <property type="entry name" value="LuxR_C_like"/>
    <property type="match status" value="1"/>
</dbReference>
<comment type="caution">
    <text evidence="5">The sequence shown here is derived from an EMBL/GenBank/DDBJ whole genome shotgun (WGS) entry which is preliminary data.</text>
</comment>
<evidence type="ECO:0000259" key="4">
    <source>
        <dbReference type="PROSITE" id="PS50043"/>
    </source>
</evidence>
<dbReference type="EMBL" id="BONQ01000050">
    <property type="protein sequence ID" value="GIG45246.1"/>
    <property type="molecule type" value="Genomic_DNA"/>
</dbReference>
<keyword evidence="3" id="KW-0804">Transcription</keyword>
<sequence length="340" mass="36085">MYAATAERVRRIGAAAAGSRALRELVLAEIGRVVPFDAHVWALTDPETSVGTDPLAAVPPALMPALPQLIRLKYLTTTNRWTSLTGAARLTNPADSLLWRELLAAHGVTDVASTVFRDRHGCWGFLDLWRTGGTFTGPELAVLDSVTASLTGDLRRCQAQTFTVTGGPGPAGPVVLLLTPDLRVIEQTPHTHEHLARLLPPDAGRQPVPAGVYNVAAQLVAAEAGVDPHPPSVRAHLADGRWLTVRAARLDATGRADAPIAVTIQECSPGERTAVFARACGLTPRETELLTHLTAGADTRAVAADMFLSPNTVQDHLKSMFAKTGTNSRRALLSRALGTA</sequence>
<dbReference type="SUPFAM" id="SSF46894">
    <property type="entry name" value="C-terminal effector domain of the bipartite response regulators"/>
    <property type="match status" value="1"/>
</dbReference>
<gene>
    <name evidence="5" type="ORF">Dsi01nite_032870</name>
</gene>
<dbReference type="InterPro" id="IPR000792">
    <property type="entry name" value="Tscrpt_reg_LuxR_C"/>
</dbReference>
<dbReference type="Pfam" id="PF00196">
    <property type="entry name" value="GerE"/>
    <property type="match status" value="1"/>
</dbReference>
<dbReference type="PANTHER" id="PTHR44688:SF16">
    <property type="entry name" value="DNA-BINDING TRANSCRIPTIONAL ACTIVATOR DEVR_DOSR"/>
    <property type="match status" value="1"/>
</dbReference>
<feature type="domain" description="HTH luxR-type" evidence="4">
    <location>
        <begin position="275"/>
        <end position="340"/>
    </location>
</feature>
<protein>
    <submittedName>
        <fullName evidence="5">Helix-turn-helix transcriptional regulator</fullName>
    </submittedName>
</protein>
<dbReference type="GO" id="GO:0006355">
    <property type="term" value="P:regulation of DNA-templated transcription"/>
    <property type="evidence" value="ECO:0007669"/>
    <property type="project" value="InterPro"/>
</dbReference>
<evidence type="ECO:0000256" key="3">
    <source>
        <dbReference type="ARBA" id="ARBA00023163"/>
    </source>
</evidence>
<dbReference type="InterPro" id="IPR016032">
    <property type="entry name" value="Sig_transdc_resp-reg_C-effctor"/>
</dbReference>
<dbReference type="PROSITE" id="PS50043">
    <property type="entry name" value="HTH_LUXR_2"/>
    <property type="match status" value="1"/>
</dbReference>
<dbReference type="Gene3D" id="1.10.10.10">
    <property type="entry name" value="Winged helix-like DNA-binding domain superfamily/Winged helix DNA-binding domain"/>
    <property type="match status" value="1"/>
</dbReference>
<reference evidence="5" key="1">
    <citation type="submission" date="2021-01" db="EMBL/GenBank/DDBJ databases">
        <title>Whole genome shotgun sequence of Dactylosporangium siamense NBRC 106093.</title>
        <authorList>
            <person name="Komaki H."/>
            <person name="Tamura T."/>
        </authorList>
    </citation>
    <scope>NUCLEOTIDE SEQUENCE</scope>
    <source>
        <strain evidence="5">NBRC 106093</strain>
    </source>
</reference>
<evidence type="ECO:0000313" key="6">
    <source>
        <dbReference type="Proteomes" id="UP000660611"/>
    </source>
</evidence>
<name>A0A919PL61_9ACTN</name>
<dbReference type="InterPro" id="IPR036388">
    <property type="entry name" value="WH-like_DNA-bd_sf"/>
</dbReference>
<dbReference type="AlphaFoldDB" id="A0A919PL61"/>
<keyword evidence="6" id="KW-1185">Reference proteome</keyword>
<dbReference type="PROSITE" id="PS00622">
    <property type="entry name" value="HTH_LUXR_1"/>
    <property type="match status" value="1"/>
</dbReference>
<dbReference type="Proteomes" id="UP000660611">
    <property type="component" value="Unassembled WGS sequence"/>
</dbReference>
<evidence type="ECO:0000256" key="1">
    <source>
        <dbReference type="ARBA" id="ARBA00023015"/>
    </source>
</evidence>
<dbReference type="SMART" id="SM00421">
    <property type="entry name" value="HTH_LUXR"/>
    <property type="match status" value="1"/>
</dbReference>
<evidence type="ECO:0000313" key="5">
    <source>
        <dbReference type="EMBL" id="GIG45246.1"/>
    </source>
</evidence>
<organism evidence="5 6">
    <name type="scientific">Dactylosporangium siamense</name>
    <dbReference type="NCBI Taxonomy" id="685454"/>
    <lineage>
        <taxon>Bacteria</taxon>
        <taxon>Bacillati</taxon>
        <taxon>Actinomycetota</taxon>
        <taxon>Actinomycetes</taxon>
        <taxon>Micromonosporales</taxon>
        <taxon>Micromonosporaceae</taxon>
        <taxon>Dactylosporangium</taxon>
    </lineage>
</organism>
<keyword evidence="2" id="KW-0238">DNA-binding</keyword>
<dbReference type="RefSeq" id="WP_203847041.1">
    <property type="nucleotide sequence ID" value="NZ_BAAAVW010000009.1"/>
</dbReference>
<proteinExistence type="predicted"/>
<accession>A0A919PL61</accession>
<dbReference type="PANTHER" id="PTHR44688">
    <property type="entry name" value="DNA-BINDING TRANSCRIPTIONAL ACTIVATOR DEVR_DOSR"/>
    <property type="match status" value="1"/>
</dbReference>
<dbReference type="PRINTS" id="PR00038">
    <property type="entry name" value="HTHLUXR"/>
</dbReference>
<evidence type="ECO:0000256" key="2">
    <source>
        <dbReference type="ARBA" id="ARBA00023125"/>
    </source>
</evidence>
<keyword evidence="1" id="KW-0805">Transcription regulation</keyword>